<reference evidence="11" key="1">
    <citation type="submission" date="2021-10" db="EMBL/GenBank/DDBJ databases">
        <title>Tropical sea cucumber genome reveals ecological adaptation and Cuvierian tubules defense mechanism.</title>
        <authorList>
            <person name="Chen T."/>
        </authorList>
    </citation>
    <scope>NUCLEOTIDE SEQUENCE</scope>
    <source>
        <strain evidence="11">Nanhai2018</strain>
        <tissue evidence="11">Muscle</tissue>
    </source>
</reference>
<dbReference type="GO" id="GO:0016020">
    <property type="term" value="C:membrane"/>
    <property type="evidence" value="ECO:0007669"/>
    <property type="project" value="UniProtKB-SubCell"/>
</dbReference>
<evidence type="ECO:0000256" key="5">
    <source>
        <dbReference type="ARBA" id="ARBA00022989"/>
    </source>
</evidence>
<keyword evidence="5 8" id="KW-1133">Transmembrane helix</keyword>
<feature type="domain" description="GOLD" evidence="10">
    <location>
        <begin position="61"/>
        <end position="139"/>
    </location>
</feature>
<comment type="subcellular location">
    <subcellularLocation>
        <location evidence="1 7">Membrane</location>
        <topology evidence="1 7">Single-pass type I membrane protein</topology>
    </subcellularLocation>
</comment>
<evidence type="ECO:0000256" key="1">
    <source>
        <dbReference type="ARBA" id="ARBA00004479"/>
    </source>
</evidence>
<keyword evidence="3 7" id="KW-0812">Transmembrane</keyword>
<dbReference type="Pfam" id="PF01105">
    <property type="entry name" value="EMP24_GP25L"/>
    <property type="match status" value="1"/>
</dbReference>
<evidence type="ECO:0000259" key="10">
    <source>
        <dbReference type="PROSITE" id="PS50866"/>
    </source>
</evidence>
<dbReference type="SMART" id="SM01190">
    <property type="entry name" value="EMP24_GP25L"/>
    <property type="match status" value="1"/>
</dbReference>
<organism evidence="11 12">
    <name type="scientific">Holothuria leucospilota</name>
    <name type="common">Black long sea cucumber</name>
    <name type="synonym">Mertensiothuria leucospilota</name>
    <dbReference type="NCBI Taxonomy" id="206669"/>
    <lineage>
        <taxon>Eukaryota</taxon>
        <taxon>Metazoa</taxon>
        <taxon>Echinodermata</taxon>
        <taxon>Eleutherozoa</taxon>
        <taxon>Echinozoa</taxon>
        <taxon>Holothuroidea</taxon>
        <taxon>Aspidochirotacea</taxon>
        <taxon>Aspidochirotida</taxon>
        <taxon>Holothuriidae</taxon>
        <taxon>Holothuria</taxon>
    </lineage>
</organism>
<protein>
    <submittedName>
        <fullName evidence="11">Transmembrane emp24 domain-containing protein 6</fullName>
    </submittedName>
</protein>
<proteinExistence type="inferred from homology"/>
<evidence type="ECO:0000256" key="9">
    <source>
        <dbReference type="SAM" id="SignalP"/>
    </source>
</evidence>
<comment type="caution">
    <text evidence="11">The sequence shown here is derived from an EMBL/GenBank/DDBJ whole genome shotgun (WGS) entry which is preliminary data.</text>
</comment>
<dbReference type="PROSITE" id="PS50866">
    <property type="entry name" value="GOLD"/>
    <property type="match status" value="1"/>
</dbReference>
<evidence type="ECO:0000313" key="11">
    <source>
        <dbReference type="EMBL" id="KAJ8022166.1"/>
    </source>
</evidence>
<sequence>MEHLTAIAFLFIITSFCVLFTPSWCLGPKPHPPLKNYAGTRGRSPIAKRVQFHVLLRPQRDECFYEEGSAGSHHSVYFQVMNEDAKVRFSAKGPLGSTPIRDTSVRGQHTQTLEVDGEYSYCFMNYNRAYLKLEFMLTVIDKSQERKLYEESRDVPLEYQNVWNTTLDLLTNVDKMFRYMFQQRREFYYDRLLVESNGQFVAYWSFAQCCVIVLASVIQVYVLRTMFRTVLVTPTNKPRS</sequence>
<dbReference type="EMBL" id="JAIZAY010000021">
    <property type="protein sequence ID" value="KAJ8022166.1"/>
    <property type="molecule type" value="Genomic_DNA"/>
</dbReference>
<evidence type="ECO:0000256" key="3">
    <source>
        <dbReference type="ARBA" id="ARBA00022692"/>
    </source>
</evidence>
<name>A0A9Q0YIK3_HOLLE</name>
<evidence type="ECO:0000256" key="2">
    <source>
        <dbReference type="ARBA" id="ARBA00007104"/>
    </source>
</evidence>
<keyword evidence="12" id="KW-1185">Reference proteome</keyword>
<feature type="transmembrane region" description="Helical" evidence="8">
    <location>
        <begin position="201"/>
        <end position="223"/>
    </location>
</feature>
<gene>
    <name evidence="11" type="ORF">HOLleu_39578</name>
</gene>
<dbReference type="OrthoDB" id="10037706at2759"/>
<evidence type="ECO:0000313" key="12">
    <source>
        <dbReference type="Proteomes" id="UP001152320"/>
    </source>
</evidence>
<evidence type="ECO:0000256" key="6">
    <source>
        <dbReference type="ARBA" id="ARBA00023136"/>
    </source>
</evidence>
<feature type="signal peptide" evidence="9">
    <location>
        <begin position="1"/>
        <end position="25"/>
    </location>
</feature>
<evidence type="ECO:0000256" key="7">
    <source>
        <dbReference type="RuleBase" id="RU003827"/>
    </source>
</evidence>
<dbReference type="Proteomes" id="UP001152320">
    <property type="component" value="Chromosome 21"/>
</dbReference>
<accession>A0A9Q0YIK3</accession>
<feature type="chain" id="PRO_5040314332" evidence="9">
    <location>
        <begin position="26"/>
        <end position="240"/>
    </location>
</feature>
<dbReference type="AlphaFoldDB" id="A0A9Q0YIK3"/>
<evidence type="ECO:0000256" key="8">
    <source>
        <dbReference type="SAM" id="Phobius"/>
    </source>
</evidence>
<dbReference type="PANTHER" id="PTHR22811">
    <property type="entry name" value="TRANSMEMBRANE EMP24 DOMAIN-CONTAINING PROTEIN"/>
    <property type="match status" value="1"/>
</dbReference>
<dbReference type="InterPro" id="IPR009038">
    <property type="entry name" value="GOLD_dom"/>
</dbReference>
<evidence type="ECO:0000256" key="4">
    <source>
        <dbReference type="ARBA" id="ARBA00022729"/>
    </source>
</evidence>
<keyword evidence="4 9" id="KW-0732">Signal</keyword>
<keyword evidence="6 8" id="KW-0472">Membrane</keyword>
<dbReference type="InterPro" id="IPR015720">
    <property type="entry name" value="Emp24-like"/>
</dbReference>
<comment type="similarity">
    <text evidence="2 7">Belongs to the EMP24/GP25L family.</text>
</comment>